<feature type="domain" description="Ubiquitin-like" evidence="2">
    <location>
        <begin position="295"/>
        <end position="376"/>
    </location>
</feature>
<dbReference type="InterPro" id="IPR054464">
    <property type="entry name" value="ULD_fung"/>
</dbReference>
<feature type="region of interest" description="Disordered" evidence="1">
    <location>
        <begin position="151"/>
        <end position="218"/>
    </location>
</feature>
<proteinExistence type="predicted"/>
<evidence type="ECO:0000259" key="2">
    <source>
        <dbReference type="Pfam" id="PF22893"/>
    </source>
</evidence>
<dbReference type="RefSeq" id="XP_033687011.1">
    <property type="nucleotide sequence ID" value="XM_033835357.1"/>
</dbReference>
<protein>
    <recommendedName>
        <fullName evidence="2">Ubiquitin-like domain-containing protein</fullName>
    </recommendedName>
</protein>
<evidence type="ECO:0000313" key="4">
    <source>
        <dbReference type="Proteomes" id="UP000800094"/>
    </source>
</evidence>
<dbReference type="PANTHER" id="PTHR38886">
    <property type="entry name" value="SESA DOMAIN-CONTAINING PROTEIN"/>
    <property type="match status" value="1"/>
</dbReference>
<dbReference type="Pfam" id="PF22893">
    <property type="entry name" value="ULD_2"/>
    <property type="match status" value="1"/>
</dbReference>
<evidence type="ECO:0000313" key="3">
    <source>
        <dbReference type="EMBL" id="KAF2252007.1"/>
    </source>
</evidence>
<dbReference type="Proteomes" id="UP000800094">
    <property type="component" value="Unassembled WGS sequence"/>
</dbReference>
<evidence type="ECO:0000256" key="1">
    <source>
        <dbReference type="SAM" id="MobiDB-lite"/>
    </source>
</evidence>
<dbReference type="AlphaFoldDB" id="A0A6A6IP60"/>
<dbReference type="OrthoDB" id="3045089at2759"/>
<name>A0A6A6IP60_9PLEO</name>
<dbReference type="EMBL" id="ML987192">
    <property type="protein sequence ID" value="KAF2252007.1"/>
    <property type="molecule type" value="Genomic_DNA"/>
</dbReference>
<feature type="compositionally biased region" description="Pro residues" evidence="1">
    <location>
        <begin position="378"/>
        <end position="396"/>
    </location>
</feature>
<keyword evidence="4" id="KW-1185">Reference proteome</keyword>
<dbReference type="GeneID" id="54588687"/>
<feature type="compositionally biased region" description="Polar residues" evidence="1">
    <location>
        <begin position="207"/>
        <end position="218"/>
    </location>
</feature>
<accession>A0A6A6IP60</accession>
<reference evidence="3" key="1">
    <citation type="journal article" date="2020" name="Stud. Mycol.">
        <title>101 Dothideomycetes genomes: a test case for predicting lifestyles and emergence of pathogens.</title>
        <authorList>
            <person name="Haridas S."/>
            <person name="Albert R."/>
            <person name="Binder M."/>
            <person name="Bloem J."/>
            <person name="Labutti K."/>
            <person name="Salamov A."/>
            <person name="Andreopoulos B."/>
            <person name="Baker S."/>
            <person name="Barry K."/>
            <person name="Bills G."/>
            <person name="Bluhm B."/>
            <person name="Cannon C."/>
            <person name="Castanera R."/>
            <person name="Culley D."/>
            <person name="Daum C."/>
            <person name="Ezra D."/>
            <person name="Gonzalez J."/>
            <person name="Henrissat B."/>
            <person name="Kuo A."/>
            <person name="Liang C."/>
            <person name="Lipzen A."/>
            <person name="Lutzoni F."/>
            <person name="Magnuson J."/>
            <person name="Mondo S."/>
            <person name="Nolan M."/>
            <person name="Ohm R."/>
            <person name="Pangilinan J."/>
            <person name="Park H.-J."/>
            <person name="Ramirez L."/>
            <person name="Alfaro M."/>
            <person name="Sun H."/>
            <person name="Tritt A."/>
            <person name="Yoshinaga Y."/>
            <person name="Zwiers L.-H."/>
            <person name="Turgeon B."/>
            <person name="Goodwin S."/>
            <person name="Spatafora J."/>
            <person name="Crous P."/>
            <person name="Grigoriev I."/>
        </authorList>
    </citation>
    <scope>NUCLEOTIDE SEQUENCE</scope>
    <source>
        <strain evidence="3">CBS 122368</strain>
    </source>
</reference>
<feature type="compositionally biased region" description="Polar residues" evidence="1">
    <location>
        <begin position="167"/>
        <end position="177"/>
    </location>
</feature>
<organism evidence="3 4">
    <name type="scientific">Trematosphaeria pertusa</name>
    <dbReference type="NCBI Taxonomy" id="390896"/>
    <lineage>
        <taxon>Eukaryota</taxon>
        <taxon>Fungi</taxon>
        <taxon>Dikarya</taxon>
        <taxon>Ascomycota</taxon>
        <taxon>Pezizomycotina</taxon>
        <taxon>Dothideomycetes</taxon>
        <taxon>Pleosporomycetidae</taxon>
        <taxon>Pleosporales</taxon>
        <taxon>Massarineae</taxon>
        <taxon>Trematosphaeriaceae</taxon>
        <taxon>Trematosphaeria</taxon>
    </lineage>
</organism>
<dbReference type="PANTHER" id="PTHR38886:SF1">
    <property type="entry name" value="NACHT-NTPASE AND P-LOOP NTPASES N-TERMINAL DOMAIN-CONTAINING PROTEIN"/>
    <property type="match status" value="1"/>
</dbReference>
<gene>
    <name evidence="3" type="ORF">BU26DRAFT_602475</name>
</gene>
<feature type="region of interest" description="Disordered" evidence="1">
    <location>
        <begin position="378"/>
        <end position="409"/>
    </location>
</feature>
<sequence>MSFGFSVGDLIGAANVTYRLIKALHGSQDAGEEYRAAIEELGCVQQAFIRVSCLGSNKNFPRPTFESASCIIMGSMDIIQSFLDRTKKYDRRLGGLGSHGGLAAGWRKLGWSLFKAEDMKKLRETLHARLTALGVLLAAANLDTDDAATRYLGTSSSRPDTRAHGTVRQSSDTTSGPRPSGEVYGVSESTSSEVILEDLSPTDHETASSTGEGSSVKSTNISSASSIFRLSSFSSTELVSIIADRQSREEKIKEVSMLLRTLVSVGDNQLEATDRETFLRLLDSICGTNTQRDTTPPIKFKDAVGRKFSFPWRLCRTWKGMEELIKQAFLHVDVIGPHVQEGHYDLVADGEIILPQVWENIVQPDWCITMHMWPMPEPPPPPPSPPPPLRLPPPISQLPLVKSPSTQSAPIETAVVEIQEASDEGEHELHPDSIIA</sequence>